<gene>
    <name evidence="5 7" type="primary">rimI</name>
    <name evidence="7" type="ORF">GCM10010960_06710</name>
</gene>
<dbReference type="RefSeq" id="WP_188447735.1">
    <property type="nucleotide sequence ID" value="NZ_BMFO01000001.1"/>
</dbReference>
<comment type="similarity">
    <text evidence="1 5">Belongs to the acetyltransferase family. RimI subfamily.</text>
</comment>
<feature type="active site" description="Proton donor" evidence="5">
    <location>
        <position position="123"/>
    </location>
</feature>
<evidence type="ECO:0000256" key="3">
    <source>
        <dbReference type="ARBA" id="ARBA00022679"/>
    </source>
</evidence>
<comment type="subcellular location">
    <subcellularLocation>
        <location evidence="5">Cytoplasm</location>
    </subcellularLocation>
</comment>
<dbReference type="Proteomes" id="UP000632858">
    <property type="component" value="Unassembled WGS sequence"/>
</dbReference>
<keyword evidence="3 5" id="KW-0808">Transferase</keyword>
<dbReference type="PROSITE" id="PS51186">
    <property type="entry name" value="GNAT"/>
    <property type="match status" value="1"/>
</dbReference>
<evidence type="ECO:0000256" key="1">
    <source>
        <dbReference type="ARBA" id="ARBA00005395"/>
    </source>
</evidence>
<dbReference type="InterPro" id="IPR016181">
    <property type="entry name" value="Acyl_CoA_acyltransferase"/>
</dbReference>
<dbReference type="InterPro" id="IPR043690">
    <property type="entry name" value="RimI"/>
</dbReference>
<dbReference type="InterPro" id="IPR000182">
    <property type="entry name" value="GNAT_dom"/>
</dbReference>
<dbReference type="EC" id="2.3.1.266" evidence="5"/>
<protein>
    <recommendedName>
        <fullName evidence="5">[Ribosomal protein bS18]-alanine N-acetyltransferase</fullName>
        <ecNumber evidence="5">2.3.1.266</ecNumber>
    </recommendedName>
</protein>
<dbReference type="AlphaFoldDB" id="A0A917CGW5"/>
<dbReference type="InterPro" id="IPR050680">
    <property type="entry name" value="YpeA/RimI_acetyltransf"/>
</dbReference>
<dbReference type="HAMAP" id="MF_02210">
    <property type="entry name" value="RimI"/>
    <property type="match status" value="1"/>
</dbReference>
<evidence type="ECO:0000256" key="5">
    <source>
        <dbReference type="HAMAP-Rule" id="MF_02210"/>
    </source>
</evidence>
<feature type="domain" description="N-acetyltransferase" evidence="6">
    <location>
        <begin position="10"/>
        <end position="155"/>
    </location>
</feature>
<dbReference type="NCBIfam" id="TIGR01575">
    <property type="entry name" value="rimI"/>
    <property type="match status" value="1"/>
</dbReference>
<evidence type="ECO:0000313" key="8">
    <source>
        <dbReference type="Proteomes" id="UP000632858"/>
    </source>
</evidence>
<dbReference type="Pfam" id="PF00583">
    <property type="entry name" value="Acetyltransf_1"/>
    <property type="match status" value="1"/>
</dbReference>
<sequence>MSAQGKASDPQLRLMKQADVDAVMAVELRAYPFPWTAGIFRDCLYAGHECWLLEGQGGLIGYFVLSCAAGEGHLLNICVAPEHQGHGQGRRLLRQVFEVARWHRLQRLFLEVRPSNPHAIALYESEGFNEIGRRPNYYPAPKGREEGIVMAIELQDFDFSQ</sequence>
<proteinExistence type="inferred from homology"/>
<dbReference type="CDD" id="cd04301">
    <property type="entry name" value="NAT_SF"/>
    <property type="match status" value="1"/>
</dbReference>
<dbReference type="GO" id="GO:0008999">
    <property type="term" value="F:protein-N-terminal-alanine acetyltransferase activity"/>
    <property type="evidence" value="ECO:0007669"/>
    <property type="project" value="UniProtKB-UniRule"/>
</dbReference>
<name>A0A917CGW5_9GAMM</name>
<comment type="catalytic activity">
    <reaction evidence="5">
        <text>N-terminal L-alanyl-[ribosomal protein bS18] + acetyl-CoA = N-terminal N(alpha)-acetyl-L-alanyl-[ribosomal protein bS18] + CoA + H(+)</text>
        <dbReference type="Rhea" id="RHEA:43756"/>
        <dbReference type="Rhea" id="RHEA-COMP:10676"/>
        <dbReference type="Rhea" id="RHEA-COMP:10677"/>
        <dbReference type="ChEBI" id="CHEBI:15378"/>
        <dbReference type="ChEBI" id="CHEBI:57287"/>
        <dbReference type="ChEBI" id="CHEBI:57288"/>
        <dbReference type="ChEBI" id="CHEBI:64718"/>
        <dbReference type="ChEBI" id="CHEBI:83683"/>
        <dbReference type="EC" id="2.3.1.266"/>
    </reaction>
</comment>
<dbReference type="PANTHER" id="PTHR43420">
    <property type="entry name" value="ACETYLTRANSFERASE"/>
    <property type="match status" value="1"/>
</dbReference>
<evidence type="ECO:0000256" key="4">
    <source>
        <dbReference type="ARBA" id="ARBA00023315"/>
    </source>
</evidence>
<dbReference type="GO" id="GO:0005737">
    <property type="term" value="C:cytoplasm"/>
    <property type="evidence" value="ECO:0007669"/>
    <property type="project" value="UniProtKB-SubCell"/>
</dbReference>
<comment type="function">
    <text evidence="5">Acetylates the N-terminal alanine of ribosomal protein bS18.</text>
</comment>
<evidence type="ECO:0000256" key="2">
    <source>
        <dbReference type="ARBA" id="ARBA00022490"/>
    </source>
</evidence>
<evidence type="ECO:0000313" key="7">
    <source>
        <dbReference type="EMBL" id="GGF87417.1"/>
    </source>
</evidence>
<comment type="caution">
    <text evidence="5">Lacks conserved residue(s) required for the propagation of feature annotation.</text>
</comment>
<dbReference type="SUPFAM" id="SSF55729">
    <property type="entry name" value="Acyl-CoA N-acyltransferases (Nat)"/>
    <property type="match status" value="1"/>
</dbReference>
<feature type="active site" description="Proton acceptor" evidence="5">
    <location>
        <position position="111"/>
    </location>
</feature>
<keyword evidence="2 5" id="KW-0963">Cytoplasm</keyword>
<accession>A0A917CGW5</accession>
<dbReference type="PANTHER" id="PTHR43420:SF12">
    <property type="entry name" value="N-ACETYLTRANSFERASE DOMAIN-CONTAINING PROTEIN"/>
    <property type="match status" value="1"/>
</dbReference>
<dbReference type="Gene3D" id="3.40.630.30">
    <property type="match status" value="1"/>
</dbReference>
<keyword evidence="8" id="KW-1185">Reference proteome</keyword>
<dbReference type="InterPro" id="IPR006464">
    <property type="entry name" value="AcTrfase_RimI/Ard1"/>
</dbReference>
<reference evidence="7" key="1">
    <citation type="journal article" date="2014" name="Int. J. Syst. Evol. Microbiol.">
        <title>Complete genome sequence of Corynebacterium casei LMG S-19264T (=DSM 44701T), isolated from a smear-ripened cheese.</title>
        <authorList>
            <consortium name="US DOE Joint Genome Institute (JGI-PGF)"/>
            <person name="Walter F."/>
            <person name="Albersmeier A."/>
            <person name="Kalinowski J."/>
            <person name="Ruckert C."/>
        </authorList>
    </citation>
    <scope>NUCLEOTIDE SEQUENCE</scope>
    <source>
        <strain evidence="7">CGMCC 1.12726</strain>
    </source>
</reference>
<reference evidence="7" key="2">
    <citation type="submission" date="2020-09" db="EMBL/GenBank/DDBJ databases">
        <authorList>
            <person name="Sun Q."/>
            <person name="Zhou Y."/>
        </authorList>
    </citation>
    <scope>NUCLEOTIDE SEQUENCE</scope>
    <source>
        <strain evidence="7">CGMCC 1.12726</strain>
    </source>
</reference>
<organism evidence="7 8">
    <name type="scientific">Arenimonas maotaiensis</name>
    <dbReference type="NCBI Taxonomy" id="1446479"/>
    <lineage>
        <taxon>Bacteria</taxon>
        <taxon>Pseudomonadati</taxon>
        <taxon>Pseudomonadota</taxon>
        <taxon>Gammaproteobacteria</taxon>
        <taxon>Lysobacterales</taxon>
        <taxon>Lysobacteraceae</taxon>
        <taxon>Arenimonas</taxon>
    </lineage>
</organism>
<keyword evidence="4 5" id="KW-0012">Acyltransferase</keyword>
<comment type="caution">
    <text evidence="7">The sequence shown here is derived from an EMBL/GenBank/DDBJ whole genome shotgun (WGS) entry which is preliminary data.</text>
</comment>
<evidence type="ECO:0000259" key="6">
    <source>
        <dbReference type="PROSITE" id="PS51186"/>
    </source>
</evidence>
<feature type="binding site" evidence="5">
    <location>
        <position position="116"/>
    </location>
    <ligand>
        <name>acetyl-CoA</name>
        <dbReference type="ChEBI" id="CHEBI:57288"/>
    </ligand>
</feature>
<dbReference type="EMBL" id="BMFO01000001">
    <property type="protein sequence ID" value="GGF87417.1"/>
    <property type="molecule type" value="Genomic_DNA"/>
</dbReference>